<dbReference type="OrthoDB" id="7672441at2759"/>
<keyword evidence="1" id="KW-0812">Transmembrane</keyword>
<feature type="transmembrane region" description="Helical" evidence="1">
    <location>
        <begin position="231"/>
        <end position="252"/>
    </location>
</feature>
<protein>
    <submittedName>
        <fullName evidence="3">Gustatory and odorant receptor 21a-like</fullName>
    </submittedName>
</protein>
<keyword evidence="2" id="KW-1185">Reference proteome</keyword>
<name>A0A6J0BUU6_NEOLC</name>
<keyword evidence="1" id="KW-0472">Membrane</keyword>
<feature type="transmembrane region" description="Helical" evidence="1">
    <location>
        <begin position="264"/>
        <end position="282"/>
    </location>
</feature>
<dbReference type="Proteomes" id="UP000829291">
    <property type="component" value="Chromosome 7"/>
</dbReference>
<feature type="transmembrane region" description="Helical" evidence="1">
    <location>
        <begin position="39"/>
        <end position="58"/>
    </location>
</feature>
<dbReference type="GeneID" id="107223086"/>
<organism evidence="3">
    <name type="scientific">Neodiprion lecontei</name>
    <name type="common">Redheaded pine sawfly</name>
    <dbReference type="NCBI Taxonomy" id="441921"/>
    <lineage>
        <taxon>Eukaryota</taxon>
        <taxon>Metazoa</taxon>
        <taxon>Ecdysozoa</taxon>
        <taxon>Arthropoda</taxon>
        <taxon>Hexapoda</taxon>
        <taxon>Insecta</taxon>
        <taxon>Pterygota</taxon>
        <taxon>Neoptera</taxon>
        <taxon>Endopterygota</taxon>
        <taxon>Hymenoptera</taxon>
        <taxon>Tenthredinoidea</taxon>
        <taxon>Diprionidae</taxon>
        <taxon>Diprioninae</taxon>
        <taxon>Neodiprion</taxon>
    </lineage>
</organism>
<gene>
    <name evidence="3" type="primary">LOC107223086</name>
</gene>
<proteinExistence type="predicted"/>
<dbReference type="RefSeq" id="XP_015518149.2">
    <property type="nucleotide sequence ID" value="XM_015662663.2"/>
</dbReference>
<dbReference type="AlphaFoldDB" id="A0A6J0BUU6"/>
<feature type="transmembrane region" description="Helical" evidence="1">
    <location>
        <begin position="70"/>
        <end position="93"/>
    </location>
</feature>
<evidence type="ECO:0000256" key="1">
    <source>
        <dbReference type="SAM" id="Phobius"/>
    </source>
</evidence>
<evidence type="ECO:0000313" key="3">
    <source>
        <dbReference type="RefSeq" id="XP_015518149.2"/>
    </source>
</evidence>
<evidence type="ECO:0000313" key="2">
    <source>
        <dbReference type="Proteomes" id="UP000829291"/>
    </source>
</evidence>
<keyword evidence="1" id="KW-1133">Transmembrane helix</keyword>
<reference evidence="3" key="1">
    <citation type="submission" date="2025-08" db="UniProtKB">
        <authorList>
            <consortium name="RefSeq"/>
        </authorList>
    </citation>
    <scope>IDENTIFICATION</scope>
    <source>
        <tissue evidence="3">Thorax and Abdomen</tissue>
    </source>
</reference>
<sequence>MDFRTVCRPMILALRVSGTFFISVKRDGYTFSWFSVETIYAILFHVVTDVVAAISITPKIKELLESGFDLGLDSFFTLALTWPNFVLPIIGLFSSKSVTRYLNEWKIVEDEFRALAGKSLVFPELKTASRLLPIVTLILPIPVTVIAISIGRHSIIQAITNAKPLLTFECVATMWQIQAELFSLTYQKYCENLSKTLHSTQGTNASVIIRYRLLYLRITSLALSLNRSMNLMTTIAYVILYIDMIIGAYSAIVGLSSKVVTASLLYQLFFPLLYCTIINQVYCEAGRRITLAGGEEVAGKISGMRSRFSWAARTEFFRLMDTVYLLSPEPRLAGCVRLGRGLTTVSLKIMFSYLVVLFQFRGSLE</sequence>
<dbReference type="KEGG" id="nlo:107223086"/>
<accession>A0A6J0BUU6</accession>
<dbReference type="InParanoid" id="A0A6J0BUU6"/>
<feature type="transmembrane region" description="Helical" evidence="1">
    <location>
        <begin position="131"/>
        <end position="150"/>
    </location>
</feature>